<evidence type="ECO:0000256" key="2">
    <source>
        <dbReference type="ARBA" id="ARBA00008305"/>
    </source>
</evidence>
<name>A0ABR3X3Q7_9PEZI</name>
<reference evidence="10 11" key="1">
    <citation type="journal article" date="2024" name="Commun. Biol.">
        <title>Comparative genomic analysis of thermophilic fungi reveals convergent evolutionary adaptations and gene losses.</title>
        <authorList>
            <person name="Steindorff A.S."/>
            <person name="Aguilar-Pontes M.V."/>
            <person name="Robinson A.J."/>
            <person name="Andreopoulos B."/>
            <person name="LaButti K."/>
            <person name="Kuo A."/>
            <person name="Mondo S."/>
            <person name="Riley R."/>
            <person name="Otillar R."/>
            <person name="Haridas S."/>
            <person name="Lipzen A."/>
            <person name="Grimwood J."/>
            <person name="Schmutz J."/>
            <person name="Clum A."/>
            <person name="Reid I.D."/>
            <person name="Moisan M.C."/>
            <person name="Butler G."/>
            <person name="Nguyen T.T.M."/>
            <person name="Dewar K."/>
            <person name="Conant G."/>
            <person name="Drula E."/>
            <person name="Henrissat B."/>
            <person name="Hansel C."/>
            <person name="Singer S."/>
            <person name="Hutchinson M.I."/>
            <person name="de Vries R.P."/>
            <person name="Natvig D.O."/>
            <person name="Powell A.J."/>
            <person name="Tsang A."/>
            <person name="Grigoriev I.V."/>
        </authorList>
    </citation>
    <scope>NUCLEOTIDE SEQUENCE [LARGE SCALE GENOMIC DNA]</scope>
    <source>
        <strain evidence="10 11">ATCC 24622</strain>
    </source>
</reference>
<comment type="domain">
    <text evidence="9">The EXKPK motif is conserved in inositol-pentakisphosphate 2-kinases of both family 1 and 2.</text>
</comment>
<comment type="catalytic activity">
    <reaction evidence="9">
        <text>1D-myo-inositol 1,3,4,5,6-pentakisphosphate + ATP = 1D-myo-inositol hexakisphosphate + ADP + H(+)</text>
        <dbReference type="Rhea" id="RHEA:20313"/>
        <dbReference type="ChEBI" id="CHEBI:15378"/>
        <dbReference type="ChEBI" id="CHEBI:30616"/>
        <dbReference type="ChEBI" id="CHEBI:57733"/>
        <dbReference type="ChEBI" id="CHEBI:58130"/>
        <dbReference type="ChEBI" id="CHEBI:456216"/>
        <dbReference type="EC" id="2.7.1.158"/>
    </reaction>
</comment>
<keyword evidence="6 9" id="KW-0547">Nucleotide-binding</keyword>
<dbReference type="Proteomes" id="UP001586593">
    <property type="component" value="Unassembled WGS sequence"/>
</dbReference>
<accession>A0ABR3X3Q7</accession>
<comment type="function">
    <text evidence="9">Phosphorylates Ins(1,3,4,5,6)P5 at position 2 to form Ins(1,2,3,4,5,6)P6 (InsP6 or phytate).</text>
</comment>
<keyword evidence="8 9" id="KW-0067">ATP-binding</keyword>
<proteinExistence type="inferred from homology"/>
<dbReference type="EC" id="2.7.1.158" evidence="3 9"/>
<evidence type="ECO:0000256" key="5">
    <source>
        <dbReference type="ARBA" id="ARBA00022679"/>
    </source>
</evidence>
<keyword evidence="11" id="KW-1185">Reference proteome</keyword>
<comment type="caution">
    <text evidence="10">The sequence shown here is derived from an EMBL/GenBank/DDBJ whole genome shotgun (WGS) entry which is preliminary data.</text>
</comment>
<evidence type="ECO:0000256" key="7">
    <source>
        <dbReference type="ARBA" id="ARBA00022777"/>
    </source>
</evidence>
<evidence type="ECO:0000256" key="9">
    <source>
        <dbReference type="RuleBase" id="RU364126"/>
    </source>
</evidence>
<evidence type="ECO:0000313" key="11">
    <source>
        <dbReference type="Proteomes" id="UP001586593"/>
    </source>
</evidence>
<comment type="similarity">
    <text evidence="2">Belongs to the IPK1 type 1 family.</text>
</comment>
<organism evidence="10 11">
    <name type="scientific">Phialemonium thermophilum</name>
    <dbReference type="NCBI Taxonomy" id="223376"/>
    <lineage>
        <taxon>Eukaryota</taxon>
        <taxon>Fungi</taxon>
        <taxon>Dikarya</taxon>
        <taxon>Ascomycota</taxon>
        <taxon>Pezizomycotina</taxon>
        <taxon>Sordariomycetes</taxon>
        <taxon>Sordariomycetidae</taxon>
        <taxon>Cephalothecales</taxon>
        <taxon>Cephalothecaceae</taxon>
        <taxon>Phialemonium</taxon>
    </lineage>
</organism>
<dbReference type="InterPro" id="IPR009286">
    <property type="entry name" value="Ins_P5_2-kin"/>
</dbReference>
<evidence type="ECO:0000256" key="4">
    <source>
        <dbReference type="ARBA" id="ARBA00014846"/>
    </source>
</evidence>
<keyword evidence="5 9" id="KW-0808">Transferase</keyword>
<evidence type="ECO:0000256" key="1">
    <source>
        <dbReference type="ARBA" id="ARBA00003979"/>
    </source>
</evidence>
<dbReference type="Pfam" id="PF06090">
    <property type="entry name" value="Ins_P5_2-kin"/>
    <property type="match status" value="1"/>
</dbReference>
<dbReference type="PANTHER" id="PTHR14456:SF2">
    <property type="entry name" value="INOSITOL-PENTAKISPHOSPHATE 2-KINASE"/>
    <property type="match status" value="1"/>
</dbReference>
<dbReference type="PANTHER" id="PTHR14456">
    <property type="entry name" value="INOSITOL POLYPHOSPHATE KINASE 1"/>
    <property type="match status" value="1"/>
</dbReference>
<keyword evidence="7 9" id="KW-0418">Kinase</keyword>
<evidence type="ECO:0000313" key="10">
    <source>
        <dbReference type="EMBL" id="KAL1870527.1"/>
    </source>
</evidence>
<gene>
    <name evidence="10" type="ORF">VTK73DRAFT_2601</name>
</gene>
<dbReference type="EMBL" id="JAZHXJ010000174">
    <property type="protein sequence ID" value="KAL1870527.1"/>
    <property type="molecule type" value="Genomic_DNA"/>
</dbReference>
<evidence type="ECO:0000256" key="3">
    <source>
        <dbReference type="ARBA" id="ARBA00012023"/>
    </source>
</evidence>
<protein>
    <recommendedName>
        <fullName evidence="4 9">Inositol-pentakisphosphate 2-kinase</fullName>
        <ecNumber evidence="3 9">2.7.1.158</ecNumber>
    </recommendedName>
</protein>
<comment type="function">
    <text evidence="1">Has kinase activity and phosphorylates inositol-1,3,4,5,6-pentakisphosphate (Ins(1,3,4,5,6)P5) to produce 1,2,3,4,5,6-hexakisphosphate (InsP6), also known as phytate.</text>
</comment>
<sequence length="316" mass="35034">MKRPIPSLPRGCEAHFVGEGAANAVFKLSAPNMSASEQALVEGKLLRVPKAGTKAYPYEELQRYWEEALRPLFGPDDLVDQSLICLRGSGIALELNALLAETEPQRRADFRGSRVADVEAGMLVDEMCKLHPGDIVLEFKPKWLVQSPSAPTSSMRCRTCALRAYRAATGRGQHKGASAGSDFCPLDLAECHRDPTALCRVLDALTKRARGLSRRQVDQLADWLRTNGLLARLRSAQMCDDLALAMTLRDCTCFLRIPSDDTRGLVEARLGDLDKKNAEAKLGYWQAVEQTLIEGGYYEGRENPRQLTCCRLERGR</sequence>
<evidence type="ECO:0000256" key="6">
    <source>
        <dbReference type="ARBA" id="ARBA00022741"/>
    </source>
</evidence>
<evidence type="ECO:0000256" key="8">
    <source>
        <dbReference type="ARBA" id="ARBA00022840"/>
    </source>
</evidence>